<dbReference type="InterPro" id="IPR016143">
    <property type="entry name" value="Citrate_synth-like_sm_a-sub"/>
</dbReference>
<protein>
    <recommendedName>
        <fullName evidence="3">citrate synthase (unknown stereospecificity)</fullName>
        <ecNumber evidence="3">2.3.3.16</ecNumber>
    </recommendedName>
</protein>
<feature type="domain" description="Helix-turn-helix" evidence="5">
    <location>
        <begin position="13"/>
        <end position="63"/>
    </location>
</feature>
<dbReference type="SUPFAM" id="SSF48256">
    <property type="entry name" value="Citrate synthase"/>
    <property type="match status" value="1"/>
</dbReference>
<dbReference type="RefSeq" id="WP_125213494.1">
    <property type="nucleotide sequence ID" value="NZ_PDES01000006.1"/>
</dbReference>
<gene>
    <name evidence="6" type="ORF">CQW44_14130</name>
</gene>
<dbReference type="AlphaFoldDB" id="A0A3R8RD54"/>
<dbReference type="InterPro" id="IPR009061">
    <property type="entry name" value="DNA-bd_dom_put_sf"/>
</dbReference>
<sequence>MSVEESGMDDGMWLTTEQAARRLGVKRETIYAYTSRGLLRRASDGARGSRFRRDDIERLAARGRKTREREGSRAALESSIALIRNDRLFYRGYDVLLLCRGMGFENVSHLLWGASVEALPAVPRAWAFPQEWRPIADADRDRFPLPLDRIVSGLAALSGAGHRSVIEEDCTVEAERVIAYAVYCATGVQPVEHGGVAGALAKGLLPASGRAAMPPALVSLVDVALNLAAENGLAAPTVCSRIVASVGGDMKAAVLAGLCAMRGTAPGAAAYRVEELLGRYYENPGCAQIAKLVASDRTVPGTGHLAFRQRDPRAAILLERMAAEWPPDTDLPAGGALRMAALREALADIREAGLVPVNLDFAVSALCFVAGMSPGAGEALFSIARVAGWVAHLLEQLTQDTNFRMQFVYTGPVLRGSNG</sequence>
<dbReference type="GO" id="GO:0005829">
    <property type="term" value="C:cytosol"/>
    <property type="evidence" value="ECO:0007669"/>
    <property type="project" value="TreeGrafter"/>
</dbReference>
<dbReference type="GO" id="GO:0005975">
    <property type="term" value="P:carbohydrate metabolic process"/>
    <property type="evidence" value="ECO:0007669"/>
    <property type="project" value="TreeGrafter"/>
</dbReference>
<dbReference type="EC" id="2.3.3.16" evidence="3"/>
<dbReference type="NCBIfam" id="TIGR01764">
    <property type="entry name" value="excise"/>
    <property type="match status" value="1"/>
</dbReference>
<keyword evidence="7" id="KW-1185">Reference proteome</keyword>
<reference evidence="6 7" key="1">
    <citation type="submission" date="2017-10" db="EMBL/GenBank/DDBJ databases">
        <title>Draft genome of actinobacteria isolated from guarana (Paullinia cupana (Mart.) Ducke.</title>
        <authorList>
            <person name="Siqueira K.A."/>
            <person name="Liotti R.G."/>
            <person name="Mendes T.A."/>
            <person name="Soares M.A."/>
        </authorList>
    </citation>
    <scope>NUCLEOTIDE SEQUENCE [LARGE SCALE GENOMIC DNA]</scope>
    <source>
        <strain evidence="6 7">199</strain>
    </source>
</reference>
<evidence type="ECO:0000256" key="4">
    <source>
        <dbReference type="ARBA" id="ARBA00022679"/>
    </source>
</evidence>
<dbReference type="PANTHER" id="PTHR11739:SF4">
    <property type="entry name" value="CITRATE SYNTHASE, PEROXISOMAL"/>
    <property type="match status" value="1"/>
</dbReference>
<dbReference type="GO" id="GO:0003677">
    <property type="term" value="F:DNA binding"/>
    <property type="evidence" value="ECO:0007669"/>
    <property type="project" value="InterPro"/>
</dbReference>
<dbReference type="InterPro" id="IPR010093">
    <property type="entry name" value="SinI_DNA-bd"/>
</dbReference>
<dbReference type="PANTHER" id="PTHR11739">
    <property type="entry name" value="CITRATE SYNTHASE"/>
    <property type="match status" value="1"/>
</dbReference>
<dbReference type="InterPro" id="IPR016142">
    <property type="entry name" value="Citrate_synth-like_lrg_a-sub"/>
</dbReference>
<proteinExistence type="inferred from homology"/>
<evidence type="ECO:0000256" key="1">
    <source>
        <dbReference type="ARBA" id="ARBA00005163"/>
    </source>
</evidence>
<comment type="pathway">
    <text evidence="1">Carbohydrate metabolism; tricarboxylic acid cycle.</text>
</comment>
<evidence type="ECO:0000256" key="2">
    <source>
        <dbReference type="ARBA" id="ARBA00010566"/>
    </source>
</evidence>
<keyword evidence="4" id="KW-0808">Transferase</keyword>
<dbReference type="PRINTS" id="PR00143">
    <property type="entry name" value="CITRTSNTHASE"/>
</dbReference>
<comment type="similarity">
    <text evidence="2">Belongs to the citrate synthase family.</text>
</comment>
<dbReference type="Proteomes" id="UP000276379">
    <property type="component" value="Unassembled WGS sequence"/>
</dbReference>
<dbReference type="Pfam" id="PF12728">
    <property type="entry name" value="HTH_17"/>
    <property type="match status" value="1"/>
</dbReference>
<dbReference type="EMBL" id="PDES01000006">
    <property type="protein sequence ID" value="RRQ86081.1"/>
    <property type="molecule type" value="Genomic_DNA"/>
</dbReference>
<evidence type="ECO:0000313" key="6">
    <source>
        <dbReference type="EMBL" id="RRQ86081.1"/>
    </source>
</evidence>
<dbReference type="Gene3D" id="1.10.230.10">
    <property type="entry name" value="Cytochrome P450-Terp, domain 2"/>
    <property type="match status" value="1"/>
</dbReference>
<name>A0A3R8RD54_9ACTN</name>
<evidence type="ECO:0000259" key="5">
    <source>
        <dbReference type="Pfam" id="PF12728"/>
    </source>
</evidence>
<dbReference type="SUPFAM" id="SSF46955">
    <property type="entry name" value="Putative DNA-binding domain"/>
    <property type="match status" value="1"/>
</dbReference>
<comment type="caution">
    <text evidence="6">The sequence shown here is derived from an EMBL/GenBank/DDBJ whole genome shotgun (WGS) entry which is preliminary data.</text>
</comment>
<dbReference type="InterPro" id="IPR041657">
    <property type="entry name" value="HTH_17"/>
</dbReference>
<accession>A0A3R8RD54</accession>
<dbReference type="InterPro" id="IPR036969">
    <property type="entry name" value="Citrate_synthase_sf"/>
</dbReference>
<dbReference type="Pfam" id="PF00285">
    <property type="entry name" value="Citrate_synt"/>
    <property type="match status" value="1"/>
</dbReference>
<dbReference type="GO" id="GO:0036440">
    <property type="term" value="F:citrate synthase activity"/>
    <property type="evidence" value="ECO:0007669"/>
    <property type="project" value="UniProtKB-EC"/>
</dbReference>
<dbReference type="GO" id="GO:0006099">
    <property type="term" value="P:tricarboxylic acid cycle"/>
    <property type="evidence" value="ECO:0007669"/>
    <property type="project" value="UniProtKB-UniPathway"/>
</dbReference>
<dbReference type="Gene3D" id="1.10.580.10">
    <property type="entry name" value="Citrate Synthase, domain 1"/>
    <property type="match status" value="1"/>
</dbReference>
<dbReference type="InterPro" id="IPR002020">
    <property type="entry name" value="Citrate_synthase"/>
</dbReference>
<evidence type="ECO:0000256" key="3">
    <source>
        <dbReference type="ARBA" id="ARBA00012972"/>
    </source>
</evidence>
<evidence type="ECO:0000313" key="7">
    <source>
        <dbReference type="Proteomes" id="UP000276379"/>
    </source>
</evidence>
<organism evidence="6 7">
    <name type="scientific">Streptomyces griseofuscus</name>
    <dbReference type="NCBI Taxonomy" id="146922"/>
    <lineage>
        <taxon>Bacteria</taxon>
        <taxon>Bacillati</taxon>
        <taxon>Actinomycetota</taxon>
        <taxon>Actinomycetes</taxon>
        <taxon>Kitasatosporales</taxon>
        <taxon>Streptomycetaceae</taxon>
        <taxon>Streptomyces</taxon>
    </lineage>
</organism>
<dbReference type="UniPathway" id="UPA00223"/>